<feature type="transmembrane region" description="Helical" evidence="8">
    <location>
        <begin position="401"/>
        <end position="425"/>
    </location>
</feature>
<comment type="subcellular location">
    <subcellularLocation>
        <location evidence="1">Cell inner membrane</location>
        <topology evidence="1">Multi-pass membrane protein</topology>
    </subcellularLocation>
</comment>
<keyword evidence="5 8" id="KW-0812">Transmembrane</keyword>
<feature type="domain" description="Type II secretion system protein GspF" evidence="9">
    <location>
        <begin position="96"/>
        <end position="218"/>
    </location>
</feature>
<dbReference type="InterPro" id="IPR018076">
    <property type="entry name" value="T2SS_GspF_dom"/>
</dbReference>
<dbReference type="GO" id="GO:0005886">
    <property type="term" value="C:plasma membrane"/>
    <property type="evidence" value="ECO:0007669"/>
    <property type="project" value="UniProtKB-SubCell"/>
</dbReference>
<dbReference type="AlphaFoldDB" id="A0A6J6VCX7"/>
<comment type="similarity">
    <text evidence="2">Belongs to the GSP F family.</text>
</comment>
<protein>
    <submittedName>
        <fullName evidence="10">Unannotated protein</fullName>
    </submittedName>
</protein>
<evidence type="ECO:0000256" key="2">
    <source>
        <dbReference type="ARBA" id="ARBA00005745"/>
    </source>
</evidence>
<feature type="transmembrane region" description="Helical" evidence="8">
    <location>
        <begin position="195"/>
        <end position="217"/>
    </location>
</feature>
<keyword evidence="7 8" id="KW-0472">Membrane</keyword>
<keyword evidence="3" id="KW-1003">Cell membrane</keyword>
<proteinExistence type="inferred from homology"/>
<evidence type="ECO:0000256" key="6">
    <source>
        <dbReference type="ARBA" id="ARBA00022989"/>
    </source>
</evidence>
<dbReference type="Gene3D" id="1.20.81.30">
    <property type="entry name" value="Type II secretion system (T2SS), domain F"/>
    <property type="match status" value="2"/>
</dbReference>
<dbReference type="PANTHER" id="PTHR30012:SF0">
    <property type="entry name" value="TYPE II SECRETION SYSTEM PROTEIN F-RELATED"/>
    <property type="match status" value="1"/>
</dbReference>
<evidence type="ECO:0000256" key="4">
    <source>
        <dbReference type="ARBA" id="ARBA00022519"/>
    </source>
</evidence>
<reference evidence="10" key="1">
    <citation type="submission" date="2020-05" db="EMBL/GenBank/DDBJ databases">
        <authorList>
            <person name="Chiriac C."/>
            <person name="Salcher M."/>
            <person name="Ghai R."/>
            <person name="Kavagutti S V."/>
        </authorList>
    </citation>
    <scope>NUCLEOTIDE SEQUENCE</scope>
</reference>
<evidence type="ECO:0000256" key="5">
    <source>
        <dbReference type="ARBA" id="ARBA00022692"/>
    </source>
</evidence>
<evidence type="ECO:0000256" key="7">
    <source>
        <dbReference type="ARBA" id="ARBA00023136"/>
    </source>
</evidence>
<dbReference type="InterPro" id="IPR003004">
    <property type="entry name" value="GspF/PilC"/>
</dbReference>
<dbReference type="FunFam" id="1.20.81.30:FF:000001">
    <property type="entry name" value="Type II secretion system protein F"/>
    <property type="match status" value="1"/>
</dbReference>
<evidence type="ECO:0000256" key="1">
    <source>
        <dbReference type="ARBA" id="ARBA00004429"/>
    </source>
</evidence>
<accession>A0A6J6VCX7</accession>
<gene>
    <name evidence="10" type="ORF">UFOPK2918_00160</name>
</gene>
<evidence type="ECO:0000259" key="9">
    <source>
        <dbReference type="Pfam" id="PF00482"/>
    </source>
</evidence>
<feature type="transmembrane region" description="Helical" evidence="8">
    <location>
        <begin position="249"/>
        <end position="267"/>
    </location>
</feature>
<keyword evidence="6 8" id="KW-1133">Transmembrane helix</keyword>
<dbReference type="EMBL" id="CAEZZT010000006">
    <property type="protein sequence ID" value="CAB4768778.1"/>
    <property type="molecule type" value="Genomic_DNA"/>
</dbReference>
<sequence length="432" mass="46808">MLNRKSKDDGSVAVIKAAKAPKKVKAEKIKPRKFKAIVIDENDKEKKITVVAENRALARMELSNKGLNVLELNEKKSLLELEIGGSISQAGLLQVTRQLAAFSAAGVPLLDSILMLAESSKSKQLKAVLNEIANDIRDGETLPQAARHHGNIFPGYYISILESSERTGEITETFEVLASYLERDLASNRAVKSAMYYPIILITLAVGAVIILSTTVLPKFSLFFASLNTKLPKSTQILLNVSNFFSEQWIFVLLGMAIAGVVFNLFLRTEAGRLVFDKAILKAPLLGEIIKIIILERFTRVMGSLTKADVPLPDALTLASTSMGNSAFRNAVRAARDGVIRGEGLAEPLEASKVFPVETIQILRVGEQSGRLTDQLSHASNYYAKEVDYRLKNLTALVEPVVLAVVGGGVGFVAIALVSAMYGIYSSTSLGG</sequence>
<evidence type="ECO:0000313" key="10">
    <source>
        <dbReference type="EMBL" id="CAB4768778.1"/>
    </source>
</evidence>
<dbReference type="Pfam" id="PF00482">
    <property type="entry name" value="T2SSF"/>
    <property type="match status" value="2"/>
</dbReference>
<keyword evidence="4" id="KW-0997">Cell inner membrane</keyword>
<organism evidence="10">
    <name type="scientific">freshwater metagenome</name>
    <dbReference type="NCBI Taxonomy" id="449393"/>
    <lineage>
        <taxon>unclassified sequences</taxon>
        <taxon>metagenomes</taxon>
        <taxon>ecological metagenomes</taxon>
    </lineage>
</organism>
<dbReference type="PRINTS" id="PR00812">
    <property type="entry name" value="BCTERIALGSPF"/>
</dbReference>
<name>A0A6J6VCX7_9ZZZZ</name>
<evidence type="ECO:0000256" key="3">
    <source>
        <dbReference type="ARBA" id="ARBA00022475"/>
    </source>
</evidence>
<feature type="domain" description="Type II secretion system protein GspF" evidence="9">
    <location>
        <begin position="298"/>
        <end position="418"/>
    </location>
</feature>
<dbReference type="InterPro" id="IPR042094">
    <property type="entry name" value="T2SS_GspF_sf"/>
</dbReference>
<evidence type="ECO:0000256" key="8">
    <source>
        <dbReference type="SAM" id="Phobius"/>
    </source>
</evidence>
<dbReference type="PANTHER" id="PTHR30012">
    <property type="entry name" value="GENERAL SECRETION PATHWAY PROTEIN"/>
    <property type="match status" value="1"/>
</dbReference>